<dbReference type="InterPro" id="IPR050553">
    <property type="entry name" value="Thioredoxin_ResA/DsbE_sf"/>
</dbReference>
<dbReference type="PROSITE" id="PS51352">
    <property type="entry name" value="THIOREDOXIN_2"/>
    <property type="match status" value="1"/>
</dbReference>
<dbReference type="SUPFAM" id="SSF52833">
    <property type="entry name" value="Thioredoxin-like"/>
    <property type="match status" value="1"/>
</dbReference>
<dbReference type="Proteomes" id="UP000188604">
    <property type="component" value="Chromosome"/>
</dbReference>
<dbReference type="GO" id="GO:0016491">
    <property type="term" value="F:oxidoreductase activity"/>
    <property type="evidence" value="ECO:0007669"/>
    <property type="project" value="InterPro"/>
</dbReference>
<organism evidence="1 2">
    <name type="scientific">Neoasaia chiangmaiensis</name>
    <dbReference type="NCBI Taxonomy" id="320497"/>
    <lineage>
        <taxon>Bacteria</taxon>
        <taxon>Pseudomonadati</taxon>
        <taxon>Pseudomonadota</taxon>
        <taxon>Alphaproteobacteria</taxon>
        <taxon>Acetobacterales</taxon>
        <taxon>Acetobacteraceae</taxon>
        <taxon>Neoasaia</taxon>
    </lineage>
</organism>
<dbReference type="AlphaFoldDB" id="A0A1U9KMI1"/>
<sequence>MPVSPLNRRAFMAGTGGLTLTASGILRNSAKAAVEEQGIEPFSKAMQPLARPLPVPTTTFQDVQGEDVSLSHWKGQAFLLHLWATWCPPCIRELPDVDSAIHALGRNGPPIVAINTLGGDVAMTQAFYAAHHIGALPIYIDLHGELLKALGPLPGMEPGQKGIPRSYVVDAKGEMRAASLGLTAWDPRDVQQHFETLTKS</sequence>
<dbReference type="RefSeq" id="WP_169852680.1">
    <property type="nucleotide sequence ID" value="NZ_BJXS01000004.1"/>
</dbReference>
<dbReference type="EMBL" id="CP014691">
    <property type="protein sequence ID" value="AQS86996.1"/>
    <property type="molecule type" value="Genomic_DNA"/>
</dbReference>
<dbReference type="KEGG" id="nch:A0U93_02505"/>
<reference evidence="1 2" key="1">
    <citation type="submission" date="2016-03" db="EMBL/GenBank/DDBJ databases">
        <title>Acetic acid bacteria sequencing.</title>
        <authorList>
            <person name="Brandt J."/>
            <person name="Jakob F."/>
            <person name="Vogel R.F."/>
        </authorList>
    </citation>
    <scope>NUCLEOTIDE SEQUENCE [LARGE SCALE GENOMIC DNA]</scope>
    <source>
        <strain evidence="1 2">NBRC 101099</strain>
    </source>
</reference>
<dbReference type="Gene3D" id="3.40.30.10">
    <property type="entry name" value="Glutaredoxin"/>
    <property type="match status" value="1"/>
</dbReference>
<protein>
    <submittedName>
        <fullName evidence="1">Uncharacterized protein</fullName>
    </submittedName>
</protein>
<dbReference type="InterPro" id="IPR006311">
    <property type="entry name" value="TAT_signal"/>
</dbReference>
<dbReference type="PROSITE" id="PS51318">
    <property type="entry name" value="TAT"/>
    <property type="match status" value="1"/>
</dbReference>
<evidence type="ECO:0000313" key="2">
    <source>
        <dbReference type="Proteomes" id="UP000188604"/>
    </source>
</evidence>
<dbReference type="CDD" id="cd02966">
    <property type="entry name" value="TlpA_like_family"/>
    <property type="match status" value="1"/>
</dbReference>
<evidence type="ECO:0000313" key="1">
    <source>
        <dbReference type="EMBL" id="AQS86996.1"/>
    </source>
</evidence>
<dbReference type="PANTHER" id="PTHR42852:SF17">
    <property type="entry name" value="THIOREDOXIN-LIKE PROTEIN HI_1115"/>
    <property type="match status" value="1"/>
</dbReference>
<dbReference type="GO" id="GO:0016209">
    <property type="term" value="F:antioxidant activity"/>
    <property type="evidence" value="ECO:0007669"/>
    <property type="project" value="InterPro"/>
</dbReference>
<dbReference type="STRING" id="320497.A0U93_02505"/>
<dbReference type="InterPro" id="IPR013766">
    <property type="entry name" value="Thioredoxin_domain"/>
</dbReference>
<dbReference type="InterPro" id="IPR036249">
    <property type="entry name" value="Thioredoxin-like_sf"/>
</dbReference>
<name>A0A1U9KMI1_9PROT</name>
<keyword evidence="2" id="KW-1185">Reference proteome</keyword>
<accession>A0A1U9KMI1</accession>
<gene>
    <name evidence="1" type="ORF">A0U93_02505</name>
</gene>
<dbReference type="InterPro" id="IPR000866">
    <property type="entry name" value="AhpC/TSA"/>
</dbReference>
<dbReference type="Pfam" id="PF00578">
    <property type="entry name" value="AhpC-TSA"/>
    <property type="match status" value="1"/>
</dbReference>
<dbReference type="PANTHER" id="PTHR42852">
    <property type="entry name" value="THIOL:DISULFIDE INTERCHANGE PROTEIN DSBE"/>
    <property type="match status" value="1"/>
</dbReference>
<proteinExistence type="predicted"/>